<name>A0ABQ3MLP7_9PSEU</name>
<keyword evidence="2" id="KW-0472">Membrane</keyword>
<proteinExistence type="predicted"/>
<dbReference type="Proteomes" id="UP000605568">
    <property type="component" value="Unassembled WGS sequence"/>
</dbReference>
<dbReference type="Gene3D" id="2.60.40.10">
    <property type="entry name" value="Immunoglobulins"/>
    <property type="match status" value="4"/>
</dbReference>
<evidence type="ECO:0000313" key="3">
    <source>
        <dbReference type="EMBL" id="GHH49334.1"/>
    </source>
</evidence>
<feature type="transmembrane region" description="Helical" evidence="2">
    <location>
        <begin position="991"/>
        <end position="1010"/>
    </location>
</feature>
<accession>A0ABQ3MLP7</accession>
<feature type="region of interest" description="Disordered" evidence="1">
    <location>
        <begin position="1"/>
        <end position="76"/>
    </location>
</feature>
<keyword evidence="2" id="KW-0812">Transmembrane</keyword>
<keyword evidence="4" id="KW-1185">Reference proteome</keyword>
<feature type="compositionally biased region" description="Low complexity" evidence="1">
    <location>
        <begin position="1"/>
        <end position="19"/>
    </location>
</feature>
<dbReference type="InterPro" id="IPR013783">
    <property type="entry name" value="Ig-like_fold"/>
</dbReference>
<evidence type="ECO:0000256" key="2">
    <source>
        <dbReference type="SAM" id="Phobius"/>
    </source>
</evidence>
<reference evidence="4" key="1">
    <citation type="journal article" date="2019" name="Int. J. Syst. Evol. Microbiol.">
        <title>The Global Catalogue of Microorganisms (GCM) 10K type strain sequencing project: providing services to taxonomists for standard genome sequencing and annotation.</title>
        <authorList>
            <consortium name="The Broad Institute Genomics Platform"/>
            <consortium name="The Broad Institute Genome Sequencing Center for Infectious Disease"/>
            <person name="Wu L."/>
            <person name="Ma J."/>
        </authorList>
    </citation>
    <scope>NUCLEOTIDE SEQUENCE [LARGE SCALE GENOMIC DNA]</scope>
    <source>
        <strain evidence="4">CGMCC 4.7367</strain>
    </source>
</reference>
<dbReference type="SUPFAM" id="SSF117074">
    <property type="entry name" value="Hypothetical protein PA1324"/>
    <property type="match status" value="3"/>
</dbReference>
<feature type="compositionally biased region" description="Low complexity" evidence="1">
    <location>
        <begin position="35"/>
        <end position="48"/>
    </location>
</feature>
<comment type="caution">
    <text evidence="3">The sequence shown here is derived from an EMBL/GenBank/DDBJ whole genome shotgun (WGS) entry which is preliminary data.</text>
</comment>
<evidence type="ECO:0000313" key="4">
    <source>
        <dbReference type="Proteomes" id="UP000605568"/>
    </source>
</evidence>
<organism evidence="3 4">
    <name type="scientific">Lentzea cavernae</name>
    <dbReference type="NCBI Taxonomy" id="2020703"/>
    <lineage>
        <taxon>Bacteria</taxon>
        <taxon>Bacillati</taxon>
        <taxon>Actinomycetota</taxon>
        <taxon>Actinomycetes</taxon>
        <taxon>Pseudonocardiales</taxon>
        <taxon>Pseudonocardiaceae</taxon>
        <taxon>Lentzea</taxon>
    </lineage>
</organism>
<keyword evidence="2" id="KW-1133">Transmembrane helix</keyword>
<gene>
    <name evidence="3" type="ORF">GCM10017774_56560</name>
</gene>
<sequence length="1015" mass="106156">MTPSPSSTEPAEPPASTSPSVPPPSGDPAPPSTSTPPQENPQSSVPSTPATPPAPPSESAKPDEQKQAAQQQTAPDLKISVKFDRAEYALGEPLGITLTVRNEGDAPADQIRFASEVMQLNLTTGVDELVSRPSLAPGAEKVIKLGAKAQWGVPNAAITVRAWTEGATDKTPNDNQSRAETKIVSSGGKLTGVLFEDRDGNGAAGPGEGIDWQTLKLVGGPEFPGSAGTYNGGQFEFRDVPAGTYRVLWNGRNSNGTELTIKPGQLVTVKSGETTQVALQAAPPLSRSLQITGYSFDKPRYAKGGPISVSVTLYNTGSTPITNIVTVCDPENDPATLDGTGDGWGDLRPDRGGVTIGAGETKTFTVTDTVPDVDYPTGKVYFACAFSADGRNSDGFVGGPGAANPGLTVGADVAGTRGTVVGHLRAGGTGIDSVKVVASNPATNRILGWATSDWSGAWRIENLPQGKVALQVVGAYKLEDGSAHRLVDVIAEQDVVADLAVVQGPQVKDPTVFAPDLKVSVSFDKPSYDLSDLVRMTLKVENIGTGATPAQGNWQGTPYNEQEPYFDYQELRRFLDPQIVLYPGESRQATFTGRLKDGGDDPAKLSKTSYVAQIGTQTSEPNNDNNKAEARADVSWGTGSASVVVYGDLNLNGQLDAGEELVNHEVGVGGGKPFMRKSGKTDASGRIRFTDLSAGTYYAQYGYDPKSDWVDQTPEAQRIAVVNPGDEGTAQVRMVRPLSDELKTWIEFDKPEYAPGDAVGVNVSIKNGTGRSLQVKAECSSGGYGPYLGNEGAEWGQLARNGAGVQIAAGQTFTVHLSTPMPEASPDYGYVTIGCSFGPEPGAGLPWSTATSKVPGATQTFTGFVVKGDWMAPEKVPNVKFVLLDPTTRKPVASTTTDAQGAWTFPDLPVGVYVPLVVGPWKVIEFGEGEPFGNVRGRDYPAYVWLEAGPEVTDPTVVTPVGAGGSSGGSNVTTSPVLAVKNPGALANTGVGVLGLVLFGALLVMTGAAMRRKVA</sequence>
<feature type="compositionally biased region" description="Pro residues" evidence="1">
    <location>
        <begin position="20"/>
        <end position="34"/>
    </location>
</feature>
<evidence type="ECO:0000256" key="1">
    <source>
        <dbReference type="SAM" id="MobiDB-lite"/>
    </source>
</evidence>
<dbReference type="EMBL" id="BNAR01000009">
    <property type="protein sequence ID" value="GHH49334.1"/>
    <property type="molecule type" value="Genomic_DNA"/>
</dbReference>
<evidence type="ECO:0008006" key="5">
    <source>
        <dbReference type="Google" id="ProtNLM"/>
    </source>
</evidence>
<protein>
    <recommendedName>
        <fullName evidence="5">SD-repeat containing protein B domain-containing protein</fullName>
    </recommendedName>
</protein>